<dbReference type="OrthoDB" id="9797028at2"/>
<feature type="transmembrane region" description="Helical" evidence="6">
    <location>
        <begin position="181"/>
        <end position="203"/>
    </location>
</feature>
<evidence type="ECO:0000256" key="2">
    <source>
        <dbReference type="ARBA" id="ARBA00022475"/>
    </source>
</evidence>
<keyword evidence="5 6" id="KW-0472">Membrane</keyword>
<protein>
    <submittedName>
        <fullName evidence="7">Uncharacterized protein</fullName>
    </submittedName>
</protein>
<dbReference type="Pfam" id="PF03631">
    <property type="entry name" value="Virul_fac_BrkB"/>
    <property type="match status" value="1"/>
</dbReference>
<reference evidence="7 8" key="1">
    <citation type="submission" date="2016-02" db="EMBL/GenBank/DDBJ databases">
        <title>Complete genome sequencing and analysis of ATSB10, Dyella thiooxydans isolated from rhizosphere soil of sunflower (Helianthus annuus L.).</title>
        <authorList>
            <person name="Lee Y."/>
            <person name="Hwangbo K."/>
            <person name="Chung H."/>
            <person name="Yoo J."/>
            <person name="Kim K.Y."/>
            <person name="Sa T.M."/>
            <person name="Um Y."/>
            <person name="Madhaiyan M."/>
        </authorList>
    </citation>
    <scope>NUCLEOTIDE SEQUENCE [LARGE SCALE GENOMIC DNA]</scope>
    <source>
        <strain evidence="7 8">ATSB10</strain>
    </source>
</reference>
<comment type="subcellular location">
    <subcellularLocation>
        <location evidence="1">Cell membrane</location>
        <topology evidence="1">Multi-pass membrane protein</topology>
    </subcellularLocation>
</comment>
<proteinExistence type="predicted"/>
<evidence type="ECO:0000256" key="3">
    <source>
        <dbReference type="ARBA" id="ARBA00022692"/>
    </source>
</evidence>
<keyword evidence="2" id="KW-1003">Cell membrane</keyword>
<sequence>MPSRIEPTAPPRPTLAQGREILRRTIHGFAHDELGTRAAALAFYSALSFAPLLVLLLWIAASLRPEWQQQLTASLQQLVGPRASDAVTLVLANARERPTVGSWAGLIGLGVTLAGASAVFAQLQGAINRVWNLAPRPGGAIKDWLRARMMALGLLLSLAFLMVVSFAASALIAVFVRGDSLVWQALETLISLTLFSALFAAIFKVLPDAQIAWPDALVGAALTAVLFAVGKFGIGVYLSRSDVGGAYGPAGGVVVLLVWVYYSALILLLGAELTQAVAEVRGHPIVPRAHAVRRHRRPETP</sequence>
<evidence type="ECO:0000256" key="6">
    <source>
        <dbReference type="SAM" id="Phobius"/>
    </source>
</evidence>
<dbReference type="PANTHER" id="PTHR30213">
    <property type="entry name" value="INNER MEMBRANE PROTEIN YHJD"/>
    <property type="match status" value="1"/>
</dbReference>
<evidence type="ECO:0000313" key="7">
    <source>
        <dbReference type="EMBL" id="AND69940.1"/>
    </source>
</evidence>
<dbReference type="NCBIfam" id="TIGR00765">
    <property type="entry name" value="yihY_not_rbn"/>
    <property type="match status" value="1"/>
</dbReference>
<gene>
    <name evidence="7" type="ORF">ATSB10_24860</name>
</gene>
<evidence type="ECO:0000256" key="1">
    <source>
        <dbReference type="ARBA" id="ARBA00004651"/>
    </source>
</evidence>
<dbReference type="STRING" id="445710.ATSB10_24860"/>
<accession>A0A160N2D0</accession>
<feature type="transmembrane region" description="Helical" evidence="6">
    <location>
        <begin position="215"/>
        <end position="238"/>
    </location>
</feature>
<dbReference type="EMBL" id="CP014841">
    <property type="protein sequence ID" value="AND69940.1"/>
    <property type="molecule type" value="Genomic_DNA"/>
</dbReference>
<dbReference type="AlphaFoldDB" id="A0A160N2D0"/>
<keyword evidence="4 6" id="KW-1133">Transmembrane helix</keyword>
<feature type="transmembrane region" description="Helical" evidence="6">
    <location>
        <begin position="151"/>
        <end position="175"/>
    </location>
</feature>
<dbReference type="Proteomes" id="UP000077255">
    <property type="component" value="Chromosome"/>
</dbReference>
<feature type="transmembrane region" description="Helical" evidence="6">
    <location>
        <begin position="100"/>
        <end position="121"/>
    </location>
</feature>
<evidence type="ECO:0000256" key="4">
    <source>
        <dbReference type="ARBA" id="ARBA00022989"/>
    </source>
</evidence>
<dbReference type="KEGG" id="dtx:ATSB10_24860"/>
<feature type="transmembrane region" description="Helical" evidence="6">
    <location>
        <begin position="41"/>
        <end position="61"/>
    </location>
</feature>
<dbReference type="PANTHER" id="PTHR30213:SF1">
    <property type="entry name" value="INNER MEMBRANE PROTEIN YHJD"/>
    <property type="match status" value="1"/>
</dbReference>
<keyword evidence="8" id="KW-1185">Reference proteome</keyword>
<feature type="transmembrane region" description="Helical" evidence="6">
    <location>
        <begin position="250"/>
        <end position="271"/>
    </location>
</feature>
<dbReference type="PIRSF" id="PIRSF035875">
    <property type="entry name" value="RNase_BN"/>
    <property type="match status" value="1"/>
</dbReference>
<evidence type="ECO:0000313" key="8">
    <source>
        <dbReference type="Proteomes" id="UP000077255"/>
    </source>
</evidence>
<dbReference type="GO" id="GO:0005886">
    <property type="term" value="C:plasma membrane"/>
    <property type="evidence" value="ECO:0007669"/>
    <property type="project" value="UniProtKB-SubCell"/>
</dbReference>
<organism evidence="7 8">
    <name type="scientific">Dyella thiooxydans</name>
    <dbReference type="NCBI Taxonomy" id="445710"/>
    <lineage>
        <taxon>Bacteria</taxon>
        <taxon>Pseudomonadati</taxon>
        <taxon>Pseudomonadota</taxon>
        <taxon>Gammaproteobacteria</taxon>
        <taxon>Lysobacterales</taxon>
        <taxon>Rhodanobacteraceae</taxon>
        <taxon>Dyella</taxon>
    </lineage>
</organism>
<evidence type="ECO:0000256" key="5">
    <source>
        <dbReference type="ARBA" id="ARBA00023136"/>
    </source>
</evidence>
<dbReference type="RefSeq" id="WP_063673055.1">
    <property type="nucleotide sequence ID" value="NZ_CP014841.1"/>
</dbReference>
<keyword evidence="3 6" id="KW-0812">Transmembrane</keyword>
<dbReference type="InterPro" id="IPR017039">
    <property type="entry name" value="Virul_fac_BrkB"/>
</dbReference>
<dbReference type="PATRIC" id="fig|445710.3.peg.2481"/>
<name>A0A160N2D0_9GAMM</name>